<dbReference type="OrthoDB" id="4093325at2759"/>
<gene>
    <name evidence="2" type="ORF">MPH_13270</name>
</gene>
<dbReference type="VEuPathDB" id="FungiDB:MPH_13270"/>
<dbReference type="InParanoid" id="K2R9Y5"/>
<comment type="caution">
    <text evidence="2">The sequence shown here is derived from an EMBL/GenBank/DDBJ whole genome shotgun (WGS) entry which is preliminary data.</text>
</comment>
<dbReference type="Proteomes" id="UP000007129">
    <property type="component" value="Unassembled WGS sequence"/>
</dbReference>
<dbReference type="EMBL" id="AHHD01000574">
    <property type="protein sequence ID" value="EKG09662.1"/>
    <property type="molecule type" value="Genomic_DNA"/>
</dbReference>
<accession>K2R9Y5</accession>
<reference evidence="2 3" key="1">
    <citation type="journal article" date="2012" name="BMC Genomics">
        <title>Tools to kill: Genome of one of the most destructive plant pathogenic fungi Macrophomina phaseolina.</title>
        <authorList>
            <person name="Islam M.S."/>
            <person name="Haque M.S."/>
            <person name="Islam M.M."/>
            <person name="Emdad E.M."/>
            <person name="Halim A."/>
            <person name="Hossen Q.M.M."/>
            <person name="Hossain M.Z."/>
            <person name="Ahmed B."/>
            <person name="Rahim S."/>
            <person name="Rahman M.S."/>
            <person name="Alam M.M."/>
            <person name="Hou S."/>
            <person name="Wan X."/>
            <person name="Saito J.A."/>
            <person name="Alam M."/>
        </authorList>
    </citation>
    <scope>NUCLEOTIDE SEQUENCE [LARGE SCALE GENOMIC DNA]</scope>
    <source>
        <strain evidence="2 3">MS6</strain>
    </source>
</reference>
<dbReference type="AlphaFoldDB" id="K2R9Y5"/>
<dbReference type="HOGENOM" id="CLU_1073906_0_0_1"/>
<evidence type="ECO:0000313" key="2">
    <source>
        <dbReference type="EMBL" id="EKG09662.1"/>
    </source>
</evidence>
<name>K2R9Y5_MACPH</name>
<evidence type="ECO:0000256" key="1">
    <source>
        <dbReference type="SAM" id="MobiDB-lite"/>
    </source>
</evidence>
<feature type="region of interest" description="Disordered" evidence="1">
    <location>
        <begin position="135"/>
        <end position="156"/>
    </location>
</feature>
<proteinExistence type="predicted"/>
<evidence type="ECO:0000313" key="3">
    <source>
        <dbReference type="Proteomes" id="UP000007129"/>
    </source>
</evidence>
<sequence>MVSIISPKEQKAALQQQTLSQIETGNRTQSSPPLPQPTNKIRSKIVFAGAALAATTLAAPAPASTATPLTKPFGLIATQSGSEIHNLALSAKGGSLWINHRTHATCDSALSDPAAAQATFFVTPESQSFFLNVSTLSNNPPPPPPTKTKTASRTNDKLKVSQSLTTAPAWAGESSATRTSPVIGRKFKTVGWTVNGTHLNFNGQDSFVAYPKGESWVTSLTQIDSSQTDSLSSAAHVVENDNPIGLLLQVSHEGRMCMM</sequence>
<organism evidence="2 3">
    <name type="scientific">Macrophomina phaseolina (strain MS6)</name>
    <name type="common">Charcoal rot fungus</name>
    <dbReference type="NCBI Taxonomy" id="1126212"/>
    <lineage>
        <taxon>Eukaryota</taxon>
        <taxon>Fungi</taxon>
        <taxon>Dikarya</taxon>
        <taxon>Ascomycota</taxon>
        <taxon>Pezizomycotina</taxon>
        <taxon>Dothideomycetes</taxon>
        <taxon>Dothideomycetes incertae sedis</taxon>
        <taxon>Botryosphaeriales</taxon>
        <taxon>Botryosphaeriaceae</taxon>
        <taxon>Macrophomina</taxon>
    </lineage>
</organism>
<protein>
    <submittedName>
        <fullName evidence="2">Uncharacterized protein</fullName>
    </submittedName>
</protein>